<evidence type="ECO:0000256" key="4">
    <source>
        <dbReference type="ARBA" id="ARBA00023242"/>
    </source>
</evidence>
<evidence type="ECO:0000256" key="5">
    <source>
        <dbReference type="ARBA" id="ARBA00023306"/>
    </source>
</evidence>
<dbReference type="InterPro" id="IPR018607">
    <property type="entry name" value="Ctf8"/>
</dbReference>
<evidence type="ECO:0000256" key="3">
    <source>
        <dbReference type="ARBA" id="ARBA00023125"/>
    </source>
</evidence>
<protein>
    <recommendedName>
        <fullName evidence="9">Chromosome transmission fidelity protein 8</fullName>
    </recommendedName>
</protein>
<dbReference type="GO" id="GO:0006260">
    <property type="term" value="P:DNA replication"/>
    <property type="evidence" value="ECO:0007669"/>
    <property type="project" value="UniProtKB-KW"/>
</dbReference>
<dbReference type="Proteomes" id="UP001152885">
    <property type="component" value="Unassembled WGS sequence"/>
</dbReference>
<dbReference type="GO" id="GO:0003677">
    <property type="term" value="F:DNA binding"/>
    <property type="evidence" value="ECO:0007669"/>
    <property type="project" value="UniProtKB-KW"/>
</dbReference>
<keyword evidence="3" id="KW-0238">DNA-binding</keyword>
<name>A0A9W4TZ72_9ASCO</name>
<dbReference type="GO" id="GO:0007064">
    <property type="term" value="P:mitotic sister chromatid cohesion"/>
    <property type="evidence" value="ECO:0007669"/>
    <property type="project" value="InterPro"/>
</dbReference>
<evidence type="ECO:0000313" key="7">
    <source>
        <dbReference type="EMBL" id="CAI5759764.1"/>
    </source>
</evidence>
<comment type="subcellular location">
    <subcellularLocation>
        <location evidence="1">Nucleus</location>
    </subcellularLocation>
</comment>
<accession>A0A9W4TZ72</accession>
<keyword evidence="8" id="KW-1185">Reference proteome</keyword>
<evidence type="ECO:0000313" key="8">
    <source>
        <dbReference type="Proteomes" id="UP001152885"/>
    </source>
</evidence>
<gene>
    <name evidence="7" type="ORF">CANVERA_P4276</name>
</gene>
<evidence type="ECO:0000256" key="1">
    <source>
        <dbReference type="ARBA" id="ARBA00004123"/>
    </source>
</evidence>
<dbReference type="GO" id="GO:0031390">
    <property type="term" value="C:Ctf18 RFC-like complex"/>
    <property type="evidence" value="ECO:0007669"/>
    <property type="project" value="InterPro"/>
</dbReference>
<reference evidence="7" key="1">
    <citation type="submission" date="2022-12" db="EMBL/GenBank/DDBJ databases">
        <authorList>
            <person name="Brejova B."/>
        </authorList>
    </citation>
    <scope>NUCLEOTIDE SEQUENCE</scope>
</reference>
<keyword evidence="5" id="KW-0131">Cell cycle</keyword>
<dbReference type="Pfam" id="PF09696">
    <property type="entry name" value="Ctf8"/>
    <property type="match status" value="1"/>
</dbReference>
<dbReference type="PANTHER" id="PTHR28605">
    <property type="entry name" value="CTF8, CHROMOSOME TRANSMISSION FIDELITY FACTOR 8 HOMOLOG (S. CEREVISIAE)"/>
    <property type="match status" value="1"/>
</dbReference>
<dbReference type="AlphaFoldDB" id="A0A9W4TZ72"/>
<proteinExistence type="inferred from homology"/>
<keyword evidence="4" id="KW-0539">Nucleus</keyword>
<dbReference type="OrthoDB" id="121932at2759"/>
<evidence type="ECO:0000256" key="6">
    <source>
        <dbReference type="ARBA" id="ARBA00038447"/>
    </source>
</evidence>
<dbReference type="PANTHER" id="PTHR28605:SF1">
    <property type="entry name" value="CHROMOSOME TRANSMISSION FIDELITY FACTOR 8"/>
    <property type="match status" value="1"/>
</dbReference>
<comment type="caution">
    <text evidence="7">The sequence shown here is derived from an EMBL/GenBank/DDBJ whole genome shotgun (WGS) entry which is preliminary data.</text>
</comment>
<sequence>MPTAKIDCRSVQNLQYDGNIITTPYGLTLLEIQGELNLPDKVVENNENFIKVDEIYDAVKFGNLVFDQKETNKVILFIGNSQRLLGTIEKLNTPLGVLKIPVKNDDNMEIEEDIKMIDIVKHKLIFKQRPLPIM</sequence>
<organism evidence="7 8">
    <name type="scientific">Candida verbasci</name>
    <dbReference type="NCBI Taxonomy" id="1227364"/>
    <lineage>
        <taxon>Eukaryota</taxon>
        <taxon>Fungi</taxon>
        <taxon>Dikarya</taxon>
        <taxon>Ascomycota</taxon>
        <taxon>Saccharomycotina</taxon>
        <taxon>Pichiomycetes</taxon>
        <taxon>Debaryomycetaceae</taxon>
        <taxon>Candida/Lodderomyces clade</taxon>
        <taxon>Candida</taxon>
    </lineage>
</organism>
<keyword evidence="2" id="KW-0235">DNA replication</keyword>
<evidence type="ECO:0008006" key="9">
    <source>
        <dbReference type="Google" id="ProtNLM"/>
    </source>
</evidence>
<evidence type="ECO:0000256" key="2">
    <source>
        <dbReference type="ARBA" id="ARBA00022705"/>
    </source>
</evidence>
<comment type="similarity">
    <text evidence="6">Belongs to the CTF8 family.</text>
</comment>
<dbReference type="EMBL" id="CANTUO010000005">
    <property type="protein sequence ID" value="CAI5759764.1"/>
    <property type="molecule type" value="Genomic_DNA"/>
</dbReference>